<accession>A0A2K3KLS2</accession>
<protein>
    <submittedName>
        <fullName evidence="1">Uncharacterized protein</fullName>
    </submittedName>
</protein>
<comment type="caution">
    <text evidence="1">The sequence shown here is derived from an EMBL/GenBank/DDBJ whole genome shotgun (WGS) entry which is preliminary data.</text>
</comment>
<reference evidence="1 2" key="1">
    <citation type="journal article" date="2014" name="Am. J. Bot.">
        <title>Genome assembly and annotation for red clover (Trifolium pratense; Fabaceae).</title>
        <authorList>
            <person name="Istvanek J."/>
            <person name="Jaros M."/>
            <person name="Krenek A."/>
            <person name="Repkova J."/>
        </authorList>
    </citation>
    <scope>NUCLEOTIDE SEQUENCE [LARGE SCALE GENOMIC DNA]</scope>
    <source>
        <strain evidence="2">cv. Tatra</strain>
        <tissue evidence="1">Young leaves</tissue>
    </source>
</reference>
<proteinExistence type="predicted"/>
<dbReference type="AlphaFoldDB" id="A0A2K3KLS2"/>
<evidence type="ECO:0000313" key="1">
    <source>
        <dbReference type="EMBL" id="PNX67230.1"/>
    </source>
</evidence>
<dbReference type="EMBL" id="ASHM01101427">
    <property type="protein sequence ID" value="PNX67230.1"/>
    <property type="molecule type" value="Genomic_DNA"/>
</dbReference>
<sequence>MMYFSSATVVTICQNNIRMISSECNIVGRLKIIMRRNILGLDFNSSGSGRTCMKVLPAETLMLIRDRGLVSSGISMGQVDVLSGGLEAMECPSKNGIRSDLY</sequence>
<gene>
    <name evidence="1" type="ORF">L195_g055517</name>
</gene>
<organism evidence="1 2">
    <name type="scientific">Trifolium pratense</name>
    <name type="common">Red clover</name>
    <dbReference type="NCBI Taxonomy" id="57577"/>
    <lineage>
        <taxon>Eukaryota</taxon>
        <taxon>Viridiplantae</taxon>
        <taxon>Streptophyta</taxon>
        <taxon>Embryophyta</taxon>
        <taxon>Tracheophyta</taxon>
        <taxon>Spermatophyta</taxon>
        <taxon>Magnoliopsida</taxon>
        <taxon>eudicotyledons</taxon>
        <taxon>Gunneridae</taxon>
        <taxon>Pentapetalae</taxon>
        <taxon>rosids</taxon>
        <taxon>fabids</taxon>
        <taxon>Fabales</taxon>
        <taxon>Fabaceae</taxon>
        <taxon>Papilionoideae</taxon>
        <taxon>50 kb inversion clade</taxon>
        <taxon>NPAAA clade</taxon>
        <taxon>Hologalegina</taxon>
        <taxon>IRL clade</taxon>
        <taxon>Trifolieae</taxon>
        <taxon>Trifolium</taxon>
    </lineage>
</organism>
<name>A0A2K3KLS2_TRIPR</name>
<evidence type="ECO:0000313" key="2">
    <source>
        <dbReference type="Proteomes" id="UP000236291"/>
    </source>
</evidence>
<reference evidence="1 2" key="2">
    <citation type="journal article" date="2017" name="Front. Plant Sci.">
        <title>Gene Classification and Mining of Molecular Markers Useful in Red Clover (Trifolium pratense) Breeding.</title>
        <authorList>
            <person name="Istvanek J."/>
            <person name="Dluhosova J."/>
            <person name="Dluhos P."/>
            <person name="Patkova L."/>
            <person name="Nedelnik J."/>
            <person name="Repkova J."/>
        </authorList>
    </citation>
    <scope>NUCLEOTIDE SEQUENCE [LARGE SCALE GENOMIC DNA]</scope>
    <source>
        <strain evidence="2">cv. Tatra</strain>
        <tissue evidence="1">Young leaves</tissue>
    </source>
</reference>
<dbReference type="Proteomes" id="UP000236291">
    <property type="component" value="Unassembled WGS sequence"/>
</dbReference>